<keyword evidence="2" id="KW-0732">Signal</keyword>
<dbReference type="InterPro" id="IPR051135">
    <property type="entry name" value="Gal/GlcNAc/GalNAc_ST"/>
</dbReference>
<dbReference type="PANTHER" id="PTHR10704">
    <property type="entry name" value="CARBOHYDRATE SULFOTRANSFERASE"/>
    <property type="match status" value="1"/>
</dbReference>
<dbReference type="AlphaFoldDB" id="A0AAY4DCC3"/>
<dbReference type="Proteomes" id="UP000694580">
    <property type="component" value="Chromosome 3"/>
</dbReference>
<protein>
    <recommendedName>
        <fullName evidence="1">Sulfotransferase</fullName>
        <ecNumber evidence="1">2.8.2.-</ecNumber>
    </recommendedName>
</protein>
<feature type="domain" description="Sulfotransferase" evidence="3">
    <location>
        <begin position="51"/>
        <end position="367"/>
    </location>
</feature>
<reference evidence="4" key="2">
    <citation type="submission" date="2025-08" db="UniProtKB">
        <authorList>
            <consortium name="Ensembl"/>
        </authorList>
    </citation>
    <scope>IDENTIFICATION</scope>
</reference>
<dbReference type="Pfam" id="PF00685">
    <property type="entry name" value="Sulfotransfer_1"/>
    <property type="match status" value="1"/>
</dbReference>
<dbReference type="GO" id="GO:0006044">
    <property type="term" value="P:N-acetylglucosamine metabolic process"/>
    <property type="evidence" value="ECO:0007669"/>
    <property type="project" value="TreeGrafter"/>
</dbReference>
<reference evidence="4 5" key="1">
    <citation type="submission" date="2020-06" db="EMBL/GenBank/DDBJ databases">
        <authorList>
            <consortium name="Wellcome Sanger Institute Data Sharing"/>
        </authorList>
    </citation>
    <scope>NUCLEOTIDE SEQUENCE [LARGE SCALE GENOMIC DNA]</scope>
</reference>
<evidence type="ECO:0000256" key="1">
    <source>
        <dbReference type="RuleBase" id="RU361155"/>
    </source>
</evidence>
<dbReference type="PANTHER" id="PTHR10704:SF36">
    <property type="entry name" value="CARBOHYDRATE SULFOTRANSFERASE 1"/>
    <property type="match status" value="1"/>
</dbReference>
<comment type="similarity">
    <text evidence="1">Belongs to the sulfotransferase 1 family.</text>
</comment>
<feature type="signal peptide" evidence="2">
    <location>
        <begin position="1"/>
        <end position="23"/>
    </location>
</feature>
<accession>A0AAY4DCC3</accession>
<dbReference type="InterPro" id="IPR000863">
    <property type="entry name" value="Sulfotransferase_dom"/>
</dbReference>
<dbReference type="SUPFAM" id="SSF52540">
    <property type="entry name" value="P-loop containing nucleoside triphosphate hydrolases"/>
    <property type="match status" value="1"/>
</dbReference>
<sequence>MHCSWKAVILLALVFVAVQYALIRSITSENYSSCSDTQRCCDVKQMSSKKNHILILAATRSGSSFFGQLFNQHPDVFYLYEPLNHVQTALNSTNDNRQVILGASRDILRGLFTCNLHLLESYINPVPENHMTDAVKRRGASKALCTPPVCDAFSSSMVNISEEECLQECGYLNLTLASVSCQQRHNVVMKTVRVPVVSVIRDLLEDPRLNLKVIQLVRDPRGIVASRMMTFPEKYPMMRLWKMKGQKPRNLGFTKIPVCEDFLSSVSTGLSQPSWLRGKYMLVRYEDLAQNPLTKTQEIFAYLGISLHQHVVDWIQENTEAKGVWSPMEVFSTKRDSAANSEGWRLKLSFGMVEYLQTVCQAVLQKLGYKRVRSSGELTNLSYSLVEDMKISFQ</sequence>
<evidence type="ECO:0000256" key="2">
    <source>
        <dbReference type="SAM" id="SignalP"/>
    </source>
</evidence>
<feature type="chain" id="PRO_5044270931" description="Sulfotransferase" evidence="2">
    <location>
        <begin position="24"/>
        <end position="394"/>
    </location>
</feature>
<reference evidence="4" key="3">
    <citation type="submission" date="2025-09" db="UniProtKB">
        <authorList>
            <consortium name="Ensembl"/>
        </authorList>
    </citation>
    <scope>IDENTIFICATION</scope>
</reference>
<dbReference type="GO" id="GO:0042339">
    <property type="term" value="P:keratan sulfate proteoglycan metabolic process"/>
    <property type="evidence" value="ECO:0007669"/>
    <property type="project" value="TreeGrafter"/>
</dbReference>
<dbReference type="GO" id="GO:0045130">
    <property type="term" value="F:keratan sulfotransferase activity"/>
    <property type="evidence" value="ECO:0007669"/>
    <property type="project" value="TreeGrafter"/>
</dbReference>
<proteinExistence type="inferred from homology"/>
<dbReference type="Ensembl" id="ENSDCDT00010051842.1">
    <property type="protein sequence ID" value="ENSDCDP00010041851.1"/>
    <property type="gene ID" value="ENSDCDG00010026456.1"/>
</dbReference>
<dbReference type="GO" id="GO:0006790">
    <property type="term" value="P:sulfur compound metabolic process"/>
    <property type="evidence" value="ECO:0007669"/>
    <property type="project" value="TreeGrafter"/>
</dbReference>
<dbReference type="EC" id="2.8.2.-" evidence="1"/>
<gene>
    <name evidence="4" type="primary">CHST1</name>
</gene>
<keyword evidence="5" id="KW-1185">Reference proteome</keyword>
<evidence type="ECO:0000313" key="4">
    <source>
        <dbReference type="Ensembl" id="ENSDCDP00010041851.1"/>
    </source>
</evidence>
<dbReference type="InterPro" id="IPR027417">
    <property type="entry name" value="P-loop_NTPase"/>
</dbReference>
<name>A0AAY4DCC3_9TELE</name>
<organism evidence="4 5">
    <name type="scientific">Denticeps clupeoides</name>
    <name type="common">denticle herring</name>
    <dbReference type="NCBI Taxonomy" id="299321"/>
    <lineage>
        <taxon>Eukaryota</taxon>
        <taxon>Metazoa</taxon>
        <taxon>Chordata</taxon>
        <taxon>Craniata</taxon>
        <taxon>Vertebrata</taxon>
        <taxon>Euteleostomi</taxon>
        <taxon>Actinopterygii</taxon>
        <taxon>Neopterygii</taxon>
        <taxon>Teleostei</taxon>
        <taxon>Clupei</taxon>
        <taxon>Clupeiformes</taxon>
        <taxon>Denticipitoidei</taxon>
        <taxon>Denticipitidae</taxon>
        <taxon>Denticeps</taxon>
    </lineage>
</organism>
<dbReference type="GeneTree" id="ENSGT00940000161262"/>
<dbReference type="Gene3D" id="3.40.50.300">
    <property type="entry name" value="P-loop containing nucleotide triphosphate hydrolases"/>
    <property type="match status" value="1"/>
</dbReference>
<keyword evidence="1" id="KW-0808">Transferase</keyword>
<evidence type="ECO:0000313" key="5">
    <source>
        <dbReference type="Proteomes" id="UP000694580"/>
    </source>
</evidence>
<dbReference type="GO" id="GO:0001517">
    <property type="term" value="F:N-acetylglucosamine 6-O-sulfotransferase activity"/>
    <property type="evidence" value="ECO:0007669"/>
    <property type="project" value="TreeGrafter"/>
</dbReference>
<evidence type="ECO:0000259" key="3">
    <source>
        <dbReference type="Pfam" id="PF00685"/>
    </source>
</evidence>